<evidence type="ECO:0000256" key="1">
    <source>
        <dbReference type="SAM" id="Phobius"/>
    </source>
</evidence>
<reference evidence="2 3" key="1">
    <citation type="journal article" date="2015" name="Sci. Rep.">
        <title>The power of single molecule real-time sequencing technology in the de novo assembly of a eukaryotic genome.</title>
        <authorList>
            <person name="Sakai H."/>
            <person name="Naito K."/>
            <person name="Ogiso-Tanaka E."/>
            <person name="Takahashi Y."/>
            <person name="Iseki K."/>
            <person name="Muto C."/>
            <person name="Satou K."/>
            <person name="Teruya K."/>
            <person name="Shiroma A."/>
            <person name="Shimoji M."/>
            <person name="Hirano T."/>
            <person name="Itoh T."/>
            <person name="Kaga A."/>
            <person name="Tomooka N."/>
        </authorList>
    </citation>
    <scope>NUCLEOTIDE SEQUENCE [LARGE SCALE GENOMIC DNA]</scope>
    <source>
        <strain evidence="3">cv. Shumari</strain>
    </source>
</reference>
<keyword evidence="1" id="KW-0812">Transmembrane</keyword>
<protein>
    <submittedName>
        <fullName evidence="2">Uncharacterized protein</fullName>
    </submittedName>
</protein>
<keyword evidence="1" id="KW-0472">Membrane</keyword>
<accession>A0A0S3T892</accession>
<organism evidence="2 3">
    <name type="scientific">Vigna angularis var. angularis</name>
    <dbReference type="NCBI Taxonomy" id="157739"/>
    <lineage>
        <taxon>Eukaryota</taxon>
        <taxon>Viridiplantae</taxon>
        <taxon>Streptophyta</taxon>
        <taxon>Embryophyta</taxon>
        <taxon>Tracheophyta</taxon>
        <taxon>Spermatophyta</taxon>
        <taxon>Magnoliopsida</taxon>
        <taxon>eudicotyledons</taxon>
        <taxon>Gunneridae</taxon>
        <taxon>Pentapetalae</taxon>
        <taxon>rosids</taxon>
        <taxon>fabids</taxon>
        <taxon>Fabales</taxon>
        <taxon>Fabaceae</taxon>
        <taxon>Papilionoideae</taxon>
        <taxon>50 kb inversion clade</taxon>
        <taxon>NPAAA clade</taxon>
        <taxon>indigoferoid/millettioid clade</taxon>
        <taxon>Phaseoleae</taxon>
        <taxon>Vigna</taxon>
    </lineage>
</organism>
<sequence length="93" mass="10856">LYRLNYSFLFPSFSSFYTNSFYFPSPPLFSGDSRRNLNREPARKIVLPIFQNHPLTILVPSITKLTALLYTVFFFCFVLLLIHPCNAFGTCEY</sequence>
<feature type="non-terminal residue" evidence="2">
    <location>
        <position position="1"/>
    </location>
</feature>
<keyword evidence="1" id="KW-1133">Transmembrane helix</keyword>
<dbReference type="AlphaFoldDB" id="A0A0S3T892"/>
<keyword evidence="3" id="KW-1185">Reference proteome</keyword>
<dbReference type="EMBL" id="AP015044">
    <property type="protein sequence ID" value="BAU01417.1"/>
    <property type="molecule type" value="Genomic_DNA"/>
</dbReference>
<dbReference type="Proteomes" id="UP000291084">
    <property type="component" value="Chromosome 11"/>
</dbReference>
<proteinExistence type="predicted"/>
<gene>
    <name evidence="2" type="primary">Vigan.11G064400</name>
    <name evidence="2" type="ORF">VIGAN_11064400</name>
</gene>
<name>A0A0S3T892_PHAAN</name>
<feature type="transmembrane region" description="Helical" evidence="1">
    <location>
        <begin position="68"/>
        <end position="89"/>
    </location>
</feature>
<evidence type="ECO:0000313" key="2">
    <source>
        <dbReference type="EMBL" id="BAU01417.1"/>
    </source>
</evidence>
<evidence type="ECO:0000313" key="3">
    <source>
        <dbReference type="Proteomes" id="UP000291084"/>
    </source>
</evidence>